<feature type="transmembrane region" description="Helical" evidence="1">
    <location>
        <begin position="143"/>
        <end position="162"/>
    </location>
</feature>
<accession>A0A5B7CF75</accession>
<gene>
    <name evidence="2" type="ORF">E2C01_000640</name>
</gene>
<dbReference type="Proteomes" id="UP000324222">
    <property type="component" value="Unassembled WGS sequence"/>
</dbReference>
<feature type="transmembrane region" description="Helical" evidence="1">
    <location>
        <begin position="35"/>
        <end position="56"/>
    </location>
</feature>
<keyword evidence="1" id="KW-0812">Transmembrane</keyword>
<keyword evidence="1" id="KW-0472">Membrane</keyword>
<protein>
    <recommendedName>
        <fullName evidence="4">G-protein coupled receptors family 1 profile domain-containing protein</fullName>
    </recommendedName>
</protein>
<keyword evidence="3" id="KW-1185">Reference proteome</keyword>
<reference evidence="2 3" key="1">
    <citation type="submission" date="2019-05" db="EMBL/GenBank/DDBJ databases">
        <title>Another draft genome of Portunus trituberculatus and its Hox gene families provides insights of decapod evolution.</title>
        <authorList>
            <person name="Jeong J.-H."/>
            <person name="Song I."/>
            <person name="Kim S."/>
            <person name="Choi T."/>
            <person name="Kim D."/>
            <person name="Ryu S."/>
            <person name="Kim W."/>
        </authorList>
    </citation>
    <scope>NUCLEOTIDE SEQUENCE [LARGE SCALE GENOMIC DNA]</scope>
    <source>
        <tissue evidence="2">Muscle</tissue>
    </source>
</reference>
<feature type="transmembrane region" description="Helical" evidence="1">
    <location>
        <begin position="63"/>
        <end position="84"/>
    </location>
</feature>
<organism evidence="2 3">
    <name type="scientific">Portunus trituberculatus</name>
    <name type="common">Swimming crab</name>
    <name type="synonym">Neptunus trituberculatus</name>
    <dbReference type="NCBI Taxonomy" id="210409"/>
    <lineage>
        <taxon>Eukaryota</taxon>
        <taxon>Metazoa</taxon>
        <taxon>Ecdysozoa</taxon>
        <taxon>Arthropoda</taxon>
        <taxon>Crustacea</taxon>
        <taxon>Multicrustacea</taxon>
        <taxon>Malacostraca</taxon>
        <taxon>Eumalacostraca</taxon>
        <taxon>Eucarida</taxon>
        <taxon>Decapoda</taxon>
        <taxon>Pleocyemata</taxon>
        <taxon>Brachyura</taxon>
        <taxon>Eubrachyura</taxon>
        <taxon>Portunoidea</taxon>
        <taxon>Portunidae</taxon>
        <taxon>Portuninae</taxon>
        <taxon>Portunus</taxon>
    </lineage>
</organism>
<name>A0A5B7CF75_PORTR</name>
<evidence type="ECO:0000256" key="1">
    <source>
        <dbReference type="SAM" id="Phobius"/>
    </source>
</evidence>
<dbReference type="EMBL" id="VSRR010000016">
    <property type="protein sequence ID" value="MPC08067.1"/>
    <property type="molecule type" value="Genomic_DNA"/>
</dbReference>
<proteinExistence type="predicted"/>
<evidence type="ECO:0000313" key="2">
    <source>
        <dbReference type="EMBL" id="MPC08067.1"/>
    </source>
</evidence>
<sequence>MAVNYTVEYLECYESGIFAPDTIPPPTGLVLTAAVHIYLVVVLGTLCNSVAIWCVVTCKKTRMAVKVLLCSVFVPVLLICLVTRSMRSEMILALFYCDRERITVIYRVVTMVSYSFLAQMELACITALAIIRTVAVWSSKRHAIKLRVAVIVVISILIYSFITGVVSQG</sequence>
<evidence type="ECO:0008006" key="4">
    <source>
        <dbReference type="Google" id="ProtNLM"/>
    </source>
</evidence>
<keyword evidence="1" id="KW-1133">Transmembrane helix</keyword>
<evidence type="ECO:0000313" key="3">
    <source>
        <dbReference type="Proteomes" id="UP000324222"/>
    </source>
</evidence>
<feature type="transmembrane region" description="Helical" evidence="1">
    <location>
        <begin position="104"/>
        <end position="131"/>
    </location>
</feature>
<dbReference type="OrthoDB" id="6375191at2759"/>
<dbReference type="AlphaFoldDB" id="A0A5B7CF75"/>
<dbReference type="SUPFAM" id="SSF81321">
    <property type="entry name" value="Family A G protein-coupled receptor-like"/>
    <property type="match status" value="1"/>
</dbReference>
<comment type="caution">
    <text evidence="2">The sequence shown here is derived from an EMBL/GenBank/DDBJ whole genome shotgun (WGS) entry which is preliminary data.</text>
</comment>